<evidence type="ECO:0000313" key="2">
    <source>
        <dbReference type="Proteomes" id="UP001162060"/>
    </source>
</evidence>
<dbReference type="EMBL" id="CAKLBY020000175">
    <property type="protein sequence ID" value="CAK7931431.1"/>
    <property type="molecule type" value="Genomic_DNA"/>
</dbReference>
<evidence type="ECO:0000313" key="1">
    <source>
        <dbReference type="EMBL" id="CAK7931431.1"/>
    </source>
</evidence>
<dbReference type="AlphaFoldDB" id="A0AAV1U9G9"/>
<comment type="caution">
    <text evidence="1">The sequence shown here is derived from an EMBL/GenBank/DDBJ whole genome shotgun (WGS) entry which is preliminary data.</text>
</comment>
<reference evidence="1" key="1">
    <citation type="submission" date="2024-01" db="EMBL/GenBank/DDBJ databases">
        <authorList>
            <person name="Webb A."/>
        </authorList>
    </citation>
    <scope>NUCLEOTIDE SEQUENCE</scope>
    <source>
        <strain evidence="1">Pm1</strain>
    </source>
</reference>
<proteinExistence type="predicted"/>
<gene>
    <name evidence="1" type="ORF">PM001_LOCUS16581</name>
</gene>
<dbReference type="Proteomes" id="UP001162060">
    <property type="component" value="Unassembled WGS sequence"/>
</dbReference>
<accession>A0AAV1U9G9</accession>
<sequence length="52" mass="5559">MGLAQCVASSMLWPFSREAVVLRSANQVALDKRELGQICEPSVCSLPTATGH</sequence>
<name>A0AAV1U9G9_9STRA</name>
<organism evidence="1 2">
    <name type="scientific">Peronospora matthiolae</name>
    <dbReference type="NCBI Taxonomy" id="2874970"/>
    <lineage>
        <taxon>Eukaryota</taxon>
        <taxon>Sar</taxon>
        <taxon>Stramenopiles</taxon>
        <taxon>Oomycota</taxon>
        <taxon>Peronosporomycetes</taxon>
        <taxon>Peronosporales</taxon>
        <taxon>Peronosporaceae</taxon>
        <taxon>Peronospora</taxon>
    </lineage>
</organism>
<protein>
    <submittedName>
        <fullName evidence="1">Uncharacterized protein</fullName>
    </submittedName>
</protein>